<dbReference type="SUPFAM" id="SSF103464">
    <property type="entry name" value="Oligosaccharyltransferase subunit ost4p"/>
    <property type="match status" value="1"/>
</dbReference>
<dbReference type="SMART" id="SM00360">
    <property type="entry name" value="RRM"/>
    <property type="match status" value="1"/>
</dbReference>
<evidence type="ECO:0000256" key="11">
    <source>
        <dbReference type="SAM" id="Phobius"/>
    </source>
</evidence>
<evidence type="ECO:0000256" key="3">
    <source>
        <dbReference type="ARBA" id="ARBA00022692"/>
    </source>
</evidence>
<evidence type="ECO:0000256" key="7">
    <source>
        <dbReference type="ARBA" id="ARBA00022989"/>
    </source>
</evidence>
<evidence type="ECO:0000313" key="14">
    <source>
        <dbReference type="Proteomes" id="UP000712600"/>
    </source>
</evidence>
<keyword evidence="4" id="KW-0256">Endoplasmic reticulum</keyword>
<feature type="region of interest" description="Disordered" evidence="10">
    <location>
        <begin position="1"/>
        <end position="56"/>
    </location>
</feature>
<reference evidence="13" key="1">
    <citation type="submission" date="2019-12" db="EMBL/GenBank/DDBJ databases">
        <title>Genome sequencing and annotation of Brassica cretica.</title>
        <authorList>
            <person name="Studholme D.J."/>
            <person name="Sarris P."/>
        </authorList>
    </citation>
    <scope>NUCLEOTIDE SEQUENCE</scope>
    <source>
        <strain evidence="13">PFS-109/04</strain>
        <tissue evidence="13">Leaf</tissue>
    </source>
</reference>
<dbReference type="InterPro" id="IPR035979">
    <property type="entry name" value="RBD_domain_sf"/>
</dbReference>
<evidence type="ECO:0000256" key="9">
    <source>
        <dbReference type="PROSITE-ProRule" id="PRU00176"/>
    </source>
</evidence>
<dbReference type="InterPro" id="IPR036330">
    <property type="entry name" value="Ost4p_sf"/>
</dbReference>
<name>A0A8S9PND8_BRACR</name>
<dbReference type="Pfam" id="PF13865">
    <property type="entry name" value="FoP_duplication"/>
    <property type="match status" value="1"/>
</dbReference>
<dbReference type="InterPro" id="IPR051229">
    <property type="entry name" value="ALYREF_mRNA_export"/>
</dbReference>
<keyword evidence="3 11" id="KW-0812">Transmembrane</keyword>
<keyword evidence="6" id="KW-0735">Signal-anchor</keyword>
<feature type="transmembrane region" description="Helical" evidence="11">
    <location>
        <begin position="323"/>
        <end position="345"/>
    </location>
</feature>
<evidence type="ECO:0000256" key="1">
    <source>
        <dbReference type="ARBA" id="ARBA00004643"/>
    </source>
</evidence>
<evidence type="ECO:0000256" key="4">
    <source>
        <dbReference type="ARBA" id="ARBA00022824"/>
    </source>
</evidence>
<dbReference type="GO" id="GO:0005634">
    <property type="term" value="C:nucleus"/>
    <property type="evidence" value="ECO:0007669"/>
    <property type="project" value="TreeGrafter"/>
</dbReference>
<dbReference type="GO" id="GO:0005789">
    <property type="term" value="C:endoplasmic reticulum membrane"/>
    <property type="evidence" value="ECO:0007669"/>
    <property type="project" value="UniProtKB-SubCell"/>
</dbReference>
<dbReference type="AlphaFoldDB" id="A0A8S9PND8"/>
<dbReference type="PANTHER" id="PTHR19965">
    <property type="entry name" value="RNA AND EXPORT FACTOR BINDING PROTEIN"/>
    <property type="match status" value="1"/>
</dbReference>
<evidence type="ECO:0000256" key="2">
    <source>
        <dbReference type="ARBA" id="ARBA00007685"/>
    </source>
</evidence>
<comment type="subcellular location">
    <subcellularLocation>
        <location evidence="1">Endoplasmic reticulum membrane</location>
        <topology evidence="1">Single-pass type III membrane protein</topology>
    </subcellularLocation>
</comment>
<gene>
    <name evidence="13" type="ORF">F2Q69_00000099</name>
</gene>
<dbReference type="Pfam" id="PF10215">
    <property type="entry name" value="Ost4"/>
    <property type="match status" value="1"/>
</dbReference>
<dbReference type="InterPro" id="IPR012677">
    <property type="entry name" value="Nucleotide-bd_a/b_plait_sf"/>
</dbReference>
<dbReference type="Gene3D" id="3.30.70.330">
    <property type="match status" value="1"/>
</dbReference>
<dbReference type="GO" id="GO:0003729">
    <property type="term" value="F:mRNA binding"/>
    <property type="evidence" value="ECO:0007669"/>
    <property type="project" value="TreeGrafter"/>
</dbReference>
<evidence type="ECO:0000256" key="10">
    <source>
        <dbReference type="SAM" id="MobiDB-lite"/>
    </source>
</evidence>
<dbReference type="Pfam" id="PF00076">
    <property type="entry name" value="RRM_1"/>
    <property type="match status" value="1"/>
</dbReference>
<dbReference type="CDD" id="cd12680">
    <property type="entry name" value="RRM_THOC4"/>
    <property type="match status" value="1"/>
</dbReference>
<dbReference type="Proteomes" id="UP000712600">
    <property type="component" value="Unassembled WGS sequence"/>
</dbReference>
<evidence type="ECO:0000313" key="13">
    <source>
        <dbReference type="EMBL" id="KAF3515182.1"/>
    </source>
</evidence>
<evidence type="ECO:0000256" key="5">
    <source>
        <dbReference type="ARBA" id="ARBA00022884"/>
    </source>
</evidence>
<keyword evidence="5 9" id="KW-0694">RNA-binding</keyword>
<dbReference type="InterPro" id="IPR018943">
    <property type="entry name" value="Oligosaccaryltransferase"/>
</dbReference>
<dbReference type="GO" id="GO:0006406">
    <property type="term" value="P:mRNA export from nucleus"/>
    <property type="evidence" value="ECO:0007669"/>
    <property type="project" value="TreeGrafter"/>
</dbReference>
<dbReference type="InterPro" id="IPR000504">
    <property type="entry name" value="RRM_dom"/>
</dbReference>
<dbReference type="InterPro" id="IPR025715">
    <property type="entry name" value="FoP_C"/>
</dbReference>
<dbReference type="EMBL" id="QGKX02001521">
    <property type="protein sequence ID" value="KAF3515182.1"/>
    <property type="molecule type" value="Genomic_DNA"/>
</dbReference>
<sequence>MAGGLDMSLDDLIKSNRKPTGSRGRGNGGGSSGPSRRFANRVGNRTAPYSRPMQQQQQQAHDAMWANDVFATDASVAAAFGHQSAGVGVGGSSIETGTKLYISNLDYGVSNEDIKELFSEVGDLKRYGIHYDRSGRSKGTAEVVFSRRGDALAAVKRYNDVQLDGKLMKIEIVGTNLSAPAPPMLAPVQIPFPSNGLLGNYNGNFNGNFRGRGRGGFMGRPRGGFGGGNFRGGRGARGGGGGGRGSGRGRDEKVSAEDLDAELDKYHKEAMEETNSPSEQSKRKVIVPALSKVKCYRSFQFELSSLDGDGIYGSESMFDDQDLGFFANFLGIFIFILVIAYHFVVADPKFE</sequence>
<keyword evidence="7 11" id="KW-1133">Transmembrane helix</keyword>
<feature type="domain" description="RRM" evidence="12">
    <location>
        <begin position="98"/>
        <end position="175"/>
    </location>
</feature>
<feature type="compositionally biased region" description="Gly residues" evidence="10">
    <location>
        <begin position="23"/>
        <end position="32"/>
    </location>
</feature>
<comment type="caution">
    <text evidence="13">The sequence shown here is derived from an EMBL/GenBank/DDBJ whole genome shotgun (WGS) entry which is preliminary data.</text>
</comment>
<feature type="region of interest" description="Disordered" evidence="10">
    <location>
        <begin position="226"/>
        <end position="254"/>
    </location>
</feature>
<proteinExistence type="inferred from homology"/>
<organism evidence="13 14">
    <name type="scientific">Brassica cretica</name>
    <name type="common">Mustard</name>
    <dbReference type="NCBI Taxonomy" id="69181"/>
    <lineage>
        <taxon>Eukaryota</taxon>
        <taxon>Viridiplantae</taxon>
        <taxon>Streptophyta</taxon>
        <taxon>Embryophyta</taxon>
        <taxon>Tracheophyta</taxon>
        <taxon>Spermatophyta</taxon>
        <taxon>Magnoliopsida</taxon>
        <taxon>eudicotyledons</taxon>
        <taxon>Gunneridae</taxon>
        <taxon>Pentapetalae</taxon>
        <taxon>rosids</taxon>
        <taxon>malvids</taxon>
        <taxon>Brassicales</taxon>
        <taxon>Brassicaceae</taxon>
        <taxon>Brassiceae</taxon>
        <taxon>Brassica</taxon>
    </lineage>
</organism>
<evidence type="ECO:0000256" key="6">
    <source>
        <dbReference type="ARBA" id="ARBA00022968"/>
    </source>
</evidence>
<keyword evidence="8 11" id="KW-0472">Membrane</keyword>
<feature type="compositionally biased region" description="Gly residues" evidence="10">
    <location>
        <begin position="226"/>
        <end position="246"/>
    </location>
</feature>
<accession>A0A8S9PND8</accession>
<evidence type="ECO:0000259" key="12">
    <source>
        <dbReference type="PROSITE" id="PS50102"/>
    </source>
</evidence>
<comment type="similarity">
    <text evidence="2">Belongs to the OST4 family.</text>
</comment>
<dbReference type="SMART" id="SM01218">
    <property type="entry name" value="FoP_duplication"/>
    <property type="match status" value="1"/>
</dbReference>
<dbReference type="SUPFAM" id="SSF54928">
    <property type="entry name" value="RNA-binding domain, RBD"/>
    <property type="match status" value="1"/>
</dbReference>
<evidence type="ECO:0000256" key="8">
    <source>
        <dbReference type="ARBA" id="ARBA00023136"/>
    </source>
</evidence>
<dbReference type="PROSITE" id="PS50102">
    <property type="entry name" value="RRM"/>
    <property type="match status" value="1"/>
</dbReference>
<protein>
    <recommendedName>
        <fullName evidence="12">RRM domain-containing protein</fullName>
    </recommendedName>
</protein>
<dbReference type="PANTHER" id="PTHR19965:SF35">
    <property type="entry name" value="RNA ANNEALING PROTEIN YRA1"/>
    <property type="match status" value="1"/>
</dbReference>